<dbReference type="KEGG" id="fax:FUAX_01380"/>
<gene>
    <name evidence="1" type="ORF">FUAX_01380</name>
</gene>
<protein>
    <recommendedName>
        <fullName evidence="3">DUF4783 domain-containing protein</fullName>
    </recommendedName>
</protein>
<name>A0AAU9D4G9_9BACT</name>
<dbReference type="AlphaFoldDB" id="A0AAU9D4G9"/>
<dbReference type="Gene3D" id="3.10.450.50">
    <property type="match status" value="1"/>
</dbReference>
<dbReference type="EMBL" id="AP025314">
    <property type="protein sequence ID" value="BDD07706.1"/>
    <property type="molecule type" value="Genomic_DNA"/>
</dbReference>
<dbReference type="RefSeq" id="WP_338393017.1">
    <property type="nucleotide sequence ID" value="NZ_AP025314.1"/>
</dbReference>
<proteinExistence type="predicted"/>
<accession>A0AAU9D4G9</accession>
<dbReference type="Proteomes" id="UP001348817">
    <property type="component" value="Chromosome"/>
</dbReference>
<dbReference type="Pfam" id="PF16022">
    <property type="entry name" value="DUF4783"/>
    <property type="match status" value="1"/>
</dbReference>
<sequence length="140" mass="15150">MAVRKTIGSGYAGTILAGFLVILFGVNAFASENSLKEDVKAALESGSAKELVRLFTGKVEITMSGSKAGYSQSEAENLFRGFFGKHPATGFDYVHEGSSQEGLKYAIGKYKSSGATYRVYILMSQESGQYLVRAMNFTEE</sequence>
<evidence type="ECO:0008006" key="3">
    <source>
        <dbReference type="Google" id="ProtNLM"/>
    </source>
</evidence>
<reference evidence="1 2" key="1">
    <citation type="submission" date="2021-12" db="EMBL/GenBank/DDBJ databases">
        <title>Genome sequencing of bacteria with rrn-lacking chromosome and rrn-plasmid.</title>
        <authorList>
            <person name="Anda M."/>
            <person name="Iwasaki W."/>
        </authorList>
    </citation>
    <scope>NUCLEOTIDE SEQUENCE [LARGE SCALE GENOMIC DNA]</scope>
    <source>
        <strain evidence="1 2">DSM 100852</strain>
    </source>
</reference>
<dbReference type="InterPro" id="IPR031977">
    <property type="entry name" value="DUF4783"/>
</dbReference>
<organism evidence="1 2">
    <name type="scientific">Fulvitalea axinellae</name>
    <dbReference type="NCBI Taxonomy" id="1182444"/>
    <lineage>
        <taxon>Bacteria</taxon>
        <taxon>Pseudomonadati</taxon>
        <taxon>Bacteroidota</taxon>
        <taxon>Cytophagia</taxon>
        <taxon>Cytophagales</taxon>
        <taxon>Persicobacteraceae</taxon>
        <taxon>Fulvitalea</taxon>
    </lineage>
</organism>
<evidence type="ECO:0000313" key="2">
    <source>
        <dbReference type="Proteomes" id="UP001348817"/>
    </source>
</evidence>
<keyword evidence="2" id="KW-1185">Reference proteome</keyword>
<evidence type="ECO:0000313" key="1">
    <source>
        <dbReference type="EMBL" id="BDD07706.1"/>
    </source>
</evidence>